<accession>A0A0F9M2K1</accession>
<organism evidence="2">
    <name type="scientific">marine sediment metagenome</name>
    <dbReference type="NCBI Taxonomy" id="412755"/>
    <lineage>
        <taxon>unclassified sequences</taxon>
        <taxon>metagenomes</taxon>
        <taxon>ecological metagenomes</taxon>
    </lineage>
</organism>
<name>A0A0F9M2K1_9ZZZZ</name>
<protein>
    <recommendedName>
        <fullName evidence="1">HTH cro/C1-type domain-containing protein</fullName>
    </recommendedName>
</protein>
<dbReference type="Gene3D" id="1.10.260.40">
    <property type="entry name" value="lambda repressor-like DNA-binding domains"/>
    <property type="match status" value="1"/>
</dbReference>
<dbReference type="Pfam" id="PF01381">
    <property type="entry name" value="HTH_3"/>
    <property type="match status" value="1"/>
</dbReference>
<dbReference type="SUPFAM" id="SSF47413">
    <property type="entry name" value="lambda repressor-like DNA-binding domains"/>
    <property type="match status" value="1"/>
</dbReference>
<comment type="caution">
    <text evidence="2">The sequence shown here is derived from an EMBL/GenBank/DDBJ whole genome shotgun (WGS) entry which is preliminary data.</text>
</comment>
<dbReference type="GO" id="GO:0003677">
    <property type="term" value="F:DNA binding"/>
    <property type="evidence" value="ECO:0007669"/>
    <property type="project" value="InterPro"/>
</dbReference>
<dbReference type="InterPro" id="IPR010982">
    <property type="entry name" value="Lambda_DNA-bd_dom_sf"/>
</dbReference>
<reference evidence="2" key="1">
    <citation type="journal article" date="2015" name="Nature">
        <title>Complex archaea that bridge the gap between prokaryotes and eukaryotes.</title>
        <authorList>
            <person name="Spang A."/>
            <person name="Saw J.H."/>
            <person name="Jorgensen S.L."/>
            <person name="Zaremba-Niedzwiedzka K."/>
            <person name="Martijn J."/>
            <person name="Lind A.E."/>
            <person name="van Eijk R."/>
            <person name="Schleper C."/>
            <person name="Guy L."/>
            <person name="Ettema T.J."/>
        </authorList>
    </citation>
    <scope>NUCLEOTIDE SEQUENCE</scope>
</reference>
<dbReference type="AlphaFoldDB" id="A0A0F9M2K1"/>
<dbReference type="EMBL" id="LAZR01005440">
    <property type="protein sequence ID" value="KKM99928.1"/>
    <property type="molecule type" value="Genomic_DNA"/>
</dbReference>
<feature type="domain" description="HTH cro/C1-type" evidence="1">
    <location>
        <begin position="5"/>
        <end position="59"/>
    </location>
</feature>
<dbReference type="InterPro" id="IPR001387">
    <property type="entry name" value="Cro/C1-type_HTH"/>
</dbReference>
<gene>
    <name evidence="2" type="ORF">LCGC14_1142840</name>
</gene>
<evidence type="ECO:0000313" key="2">
    <source>
        <dbReference type="EMBL" id="KKM99928.1"/>
    </source>
</evidence>
<evidence type="ECO:0000259" key="1">
    <source>
        <dbReference type="PROSITE" id="PS50943"/>
    </source>
</evidence>
<dbReference type="SMART" id="SM00530">
    <property type="entry name" value="HTH_XRE"/>
    <property type="match status" value="1"/>
</dbReference>
<sequence length="63" mass="7543">MFNRIKAYRFLKNKTQDDLMTQTRIDQSRISRIERGILKPTDEEKQKLAKALKTTEGELFRKN</sequence>
<dbReference type="PROSITE" id="PS50943">
    <property type="entry name" value="HTH_CROC1"/>
    <property type="match status" value="1"/>
</dbReference>
<dbReference type="CDD" id="cd00093">
    <property type="entry name" value="HTH_XRE"/>
    <property type="match status" value="1"/>
</dbReference>
<proteinExistence type="predicted"/>